<dbReference type="InterPro" id="IPR012762">
    <property type="entry name" value="Ubiq_biosynth_COQ9"/>
</dbReference>
<keyword evidence="6 8" id="KW-0446">Lipid-binding</keyword>
<comment type="similarity">
    <text evidence="3 8">Belongs to the COQ9 family.</text>
</comment>
<protein>
    <recommendedName>
        <fullName evidence="8">Ubiquinone biosynthesis protein</fullName>
    </recommendedName>
</protein>
<accession>A0A1A0GYV0</accession>
<keyword evidence="7 8" id="KW-0496">Mitochondrion</keyword>
<name>A0A1A0GYV0_9ASCO</name>
<dbReference type="STRING" id="869754.A0A1A0GYV0"/>
<keyword evidence="4 8" id="KW-0831">Ubiquinone biosynthesis</keyword>
<dbReference type="PANTHER" id="PTHR21427">
    <property type="entry name" value="UBIQUINONE BIOSYNTHESIS PROTEIN COQ9, MITOCHONDRIAL"/>
    <property type="match status" value="1"/>
</dbReference>
<dbReference type="GeneID" id="30027452"/>
<dbReference type="Gene3D" id="1.10.357.10">
    <property type="entry name" value="Tetracycline Repressor, domain 2"/>
    <property type="match status" value="1"/>
</dbReference>
<evidence type="ECO:0000256" key="6">
    <source>
        <dbReference type="ARBA" id="ARBA00023121"/>
    </source>
</evidence>
<evidence type="ECO:0000259" key="9">
    <source>
        <dbReference type="Pfam" id="PF08511"/>
    </source>
</evidence>
<comment type="function">
    <text evidence="8">Membrane-associated protein that warps the membrane surface to access and bind aromatic isoprenes with high specificity, including ubiquinone (CoQ) isoprene intermediates and presents them directly to Coq7, therefore facilitating the Coq7-mediated hydroxylase step. Participates in the biosynthesis of coenzyme Q, also named ubiquinone, an essential lipid-soluble electron transporter for aerobic cellular respiration.</text>
</comment>
<dbReference type="GO" id="GO:0008289">
    <property type="term" value="F:lipid binding"/>
    <property type="evidence" value="ECO:0007669"/>
    <property type="project" value="UniProtKB-UniRule"/>
</dbReference>
<evidence type="ECO:0000256" key="2">
    <source>
        <dbReference type="ARBA" id="ARBA00004749"/>
    </source>
</evidence>
<feature type="domain" description="COQ9 C-terminal" evidence="9">
    <location>
        <begin position="149"/>
        <end position="218"/>
    </location>
</feature>
<dbReference type="NCBIfam" id="TIGR02396">
    <property type="entry name" value="diverge_rpsU"/>
    <property type="match status" value="1"/>
</dbReference>
<evidence type="ECO:0000256" key="7">
    <source>
        <dbReference type="ARBA" id="ARBA00023128"/>
    </source>
</evidence>
<dbReference type="UniPathway" id="UPA00232"/>
<dbReference type="GO" id="GO:0006744">
    <property type="term" value="P:ubiquinone biosynthetic process"/>
    <property type="evidence" value="ECO:0007669"/>
    <property type="project" value="UniProtKB-UniRule"/>
</dbReference>
<dbReference type="PANTHER" id="PTHR21427:SF19">
    <property type="entry name" value="UBIQUINONE BIOSYNTHESIS PROTEIN COQ9, MITOCHONDRIAL"/>
    <property type="match status" value="1"/>
</dbReference>
<dbReference type="InterPro" id="IPR013718">
    <property type="entry name" value="COQ9_C"/>
</dbReference>
<comment type="subcellular location">
    <subcellularLocation>
        <location evidence="1 8">Mitochondrion</location>
    </subcellularLocation>
</comment>
<keyword evidence="11" id="KW-1185">Reference proteome</keyword>
<evidence type="ECO:0000256" key="1">
    <source>
        <dbReference type="ARBA" id="ARBA00004173"/>
    </source>
</evidence>
<gene>
    <name evidence="10" type="ORF">METBIDRAFT_14062</name>
</gene>
<proteinExistence type="inferred from homology"/>
<dbReference type="EMBL" id="LXTC01000012">
    <property type="protein sequence ID" value="OBA16949.1"/>
    <property type="molecule type" value="Genomic_DNA"/>
</dbReference>
<dbReference type="GO" id="GO:0032991">
    <property type="term" value="C:protein-containing complex"/>
    <property type="evidence" value="ECO:0007669"/>
    <property type="project" value="EnsemblFungi"/>
</dbReference>
<dbReference type="Pfam" id="PF08511">
    <property type="entry name" value="COQ9"/>
    <property type="match status" value="1"/>
</dbReference>
<comment type="pathway">
    <text evidence="2 8">Cofactor biosynthesis; ubiquinone biosynthesis.</text>
</comment>
<organism evidence="10 11">
    <name type="scientific">Metschnikowia bicuspidata var. bicuspidata NRRL YB-4993</name>
    <dbReference type="NCBI Taxonomy" id="869754"/>
    <lineage>
        <taxon>Eukaryota</taxon>
        <taxon>Fungi</taxon>
        <taxon>Dikarya</taxon>
        <taxon>Ascomycota</taxon>
        <taxon>Saccharomycotina</taxon>
        <taxon>Pichiomycetes</taxon>
        <taxon>Metschnikowiaceae</taxon>
        <taxon>Metschnikowia</taxon>
    </lineage>
</organism>
<reference evidence="10 11" key="1">
    <citation type="submission" date="2016-05" db="EMBL/GenBank/DDBJ databases">
        <title>Comparative genomics of biotechnologically important yeasts.</title>
        <authorList>
            <consortium name="DOE Joint Genome Institute"/>
            <person name="Riley R."/>
            <person name="Haridas S."/>
            <person name="Wolfe K.H."/>
            <person name="Lopes M.R."/>
            <person name="Hittinger C.T."/>
            <person name="Goker M."/>
            <person name="Salamov A."/>
            <person name="Wisecaver J."/>
            <person name="Long T.M."/>
            <person name="Aerts A.L."/>
            <person name="Barry K."/>
            <person name="Choi C."/>
            <person name="Clum A."/>
            <person name="Coughlan A.Y."/>
            <person name="Deshpande S."/>
            <person name="Douglass A.P."/>
            <person name="Hanson S.J."/>
            <person name="Klenk H.-P."/>
            <person name="LaButti K."/>
            <person name="Lapidus A."/>
            <person name="Lindquist E."/>
            <person name="Lipzen A."/>
            <person name="Meier-kolthoff J.P."/>
            <person name="Ohm R.A."/>
            <person name="Otillar R.P."/>
            <person name="Pangilinan J."/>
            <person name="Peng Y."/>
            <person name="Rokas A."/>
            <person name="Rosa C.A."/>
            <person name="Scheuner C."/>
            <person name="Sibirny A.A."/>
            <person name="Slot J.C."/>
            <person name="Stielow J.B."/>
            <person name="Sun H."/>
            <person name="Kurtzman C.P."/>
            <person name="Blackwell M."/>
            <person name="Grigoriev I.V."/>
            <person name="Jeffries T.W."/>
        </authorList>
    </citation>
    <scope>NUCLEOTIDE SEQUENCE [LARGE SCALE GENOMIC DNA]</scope>
    <source>
        <strain evidence="10 11">NRRL YB-4993</strain>
    </source>
</reference>
<evidence type="ECO:0000256" key="3">
    <source>
        <dbReference type="ARBA" id="ARBA00010766"/>
    </source>
</evidence>
<evidence type="ECO:0000256" key="8">
    <source>
        <dbReference type="RuleBase" id="RU366063"/>
    </source>
</evidence>
<dbReference type="Proteomes" id="UP000092555">
    <property type="component" value="Unassembled WGS sequence"/>
</dbReference>
<dbReference type="RefSeq" id="XP_018709251.1">
    <property type="nucleotide sequence ID" value="XM_018854476.1"/>
</dbReference>
<dbReference type="AlphaFoldDB" id="A0A1A0GYV0"/>
<keyword evidence="5" id="KW-0809">Transit peptide</keyword>
<dbReference type="OrthoDB" id="619536at2759"/>
<evidence type="ECO:0000256" key="5">
    <source>
        <dbReference type="ARBA" id="ARBA00022946"/>
    </source>
</evidence>
<evidence type="ECO:0000313" key="11">
    <source>
        <dbReference type="Proteomes" id="UP000092555"/>
    </source>
</evidence>
<sequence>MFSRTPGALRLCARAYHSISHPASNVIVHSKSPEAVLFSKAIEHVPRHGFSKTAIDAAVADLQFLDLIQSAISASLGRSMEFLFVLFWLKMQRQKLQDHVLDAGLPFHQIGDEYDRAAYLLNKRLLYNRPVIGQLLGALAQLVVPYNVALSLEELHNLSDDVAFYAGDMSNDTAWYAKRMLLSSIYVKSELFLLQDNSRDFERTRRFVDSSVASVRSMGSAYTSVEQWAVFNAISLVNLIKSQLARG</sequence>
<evidence type="ECO:0000313" key="10">
    <source>
        <dbReference type="EMBL" id="OBA16949.1"/>
    </source>
</evidence>
<evidence type="ECO:0000256" key="4">
    <source>
        <dbReference type="ARBA" id="ARBA00022688"/>
    </source>
</evidence>
<comment type="caution">
    <text evidence="10">The sequence shown here is derived from an EMBL/GenBank/DDBJ whole genome shotgun (WGS) entry which is preliminary data.</text>
</comment>
<dbReference type="GO" id="GO:0005743">
    <property type="term" value="C:mitochondrial inner membrane"/>
    <property type="evidence" value="ECO:0007669"/>
    <property type="project" value="EnsemblFungi"/>
</dbReference>